<keyword evidence="7" id="KW-1133">Transmembrane helix</keyword>
<keyword evidence="5" id="KW-0732">Signal</keyword>
<evidence type="ECO:0000256" key="7">
    <source>
        <dbReference type="ARBA" id="ARBA00022989"/>
    </source>
</evidence>
<dbReference type="FunFam" id="3.80.10.10:FF:000041">
    <property type="entry name" value="LRR receptor-like serine/threonine-protein kinase ERECTA"/>
    <property type="match status" value="1"/>
</dbReference>
<keyword evidence="13" id="KW-1185">Reference proteome</keyword>
<keyword evidence="9" id="KW-0675">Receptor</keyword>
<keyword evidence="10" id="KW-0325">Glycoprotein</keyword>
<gene>
    <name evidence="12" type="ORF">Goklo_024673</name>
</gene>
<dbReference type="InterPro" id="IPR046956">
    <property type="entry name" value="RLP23-like"/>
</dbReference>
<evidence type="ECO:0000313" key="13">
    <source>
        <dbReference type="Proteomes" id="UP000593573"/>
    </source>
</evidence>
<dbReference type="Pfam" id="PF00560">
    <property type="entry name" value="LRR_1"/>
    <property type="match status" value="3"/>
</dbReference>
<evidence type="ECO:0000256" key="8">
    <source>
        <dbReference type="ARBA" id="ARBA00023136"/>
    </source>
</evidence>
<dbReference type="InterPro" id="IPR013210">
    <property type="entry name" value="LRR_N_plant-typ"/>
</dbReference>
<comment type="caution">
    <text evidence="12">The sequence shown here is derived from an EMBL/GenBank/DDBJ whole genome shotgun (WGS) entry which is preliminary data.</text>
</comment>
<comment type="similarity">
    <text evidence="2">Belongs to the RLP family.</text>
</comment>
<evidence type="ECO:0000256" key="3">
    <source>
        <dbReference type="ARBA" id="ARBA00022614"/>
    </source>
</evidence>
<dbReference type="OrthoDB" id="120976at2759"/>
<dbReference type="SUPFAM" id="SSF52047">
    <property type="entry name" value="RNI-like"/>
    <property type="match status" value="1"/>
</dbReference>
<evidence type="ECO:0000256" key="2">
    <source>
        <dbReference type="ARBA" id="ARBA00009592"/>
    </source>
</evidence>
<evidence type="ECO:0000259" key="11">
    <source>
        <dbReference type="Pfam" id="PF08263"/>
    </source>
</evidence>
<dbReference type="InterPro" id="IPR001611">
    <property type="entry name" value="Leu-rich_rpt"/>
</dbReference>
<keyword evidence="4" id="KW-0812">Transmembrane</keyword>
<keyword evidence="3" id="KW-0433">Leucine-rich repeat</keyword>
<dbReference type="Proteomes" id="UP000593573">
    <property type="component" value="Unassembled WGS sequence"/>
</dbReference>
<evidence type="ECO:0000256" key="10">
    <source>
        <dbReference type="ARBA" id="ARBA00023180"/>
    </source>
</evidence>
<accession>A0A7J8WDJ8</accession>
<dbReference type="PANTHER" id="PTHR48063">
    <property type="entry name" value="LRR RECEPTOR-LIKE KINASE"/>
    <property type="match status" value="1"/>
</dbReference>
<evidence type="ECO:0000256" key="6">
    <source>
        <dbReference type="ARBA" id="ARBA00022737"/>
    </source>
</evidence>
<name>A0A7J8WDJ8_9ROSI</name>
<evidence type="ECO:0000313" key="12">
    <source>
        <dbReference type="EMBL" id="MBA0673135.1"/>
    </source>
</evidence>
<sequence>MFVSCSNLMNLKTMSSRRLFQLLDLFLRLLLLIKFANGFNLSAREDRILYKDKERQAQLELKQSLVDDHGLLSSWGIHDCCQWKAFEFLYLSGNDFRGSQFPDFNGSLSRLRLEFLDLSGNNYSVISFDWLYHLSFLKYIDLSSNHVEENNWLKLVNKLPLHLENLQLRSCGLHGFSLASSKLIVLALDGNQLTGPLPNFCNNAFMSLEELDISHNRFNGTVTEILGCLSRLKHLLASQNSMEDLLSPNTLFITKMDLSSNMFDGSLPLLPYINVLNLAKNRFTGSLDPFCKITSKYLTFLESGNIPAWIGENLSSLVFLSLQANDFNGRILANFCWLAHMQILDQSENNISGTIPSCLNNLTAMAQKRVYTYGGGQIFEYVIGFLFRRTGYNYVEKARVRWKGNEYEYERYLGLFKVIDLSSNELTGEIPNDITSLFELVAPNLSRNGLTGLIPHNINQLKQLESLNLLENHLSGRIPVTMADLTFLSYLDLYNKLLGRIPSSTQLQTFDALAFVGNALAFVGNQALCGFQVTVQCTEDDTNMNKPDHNKLENGDVFKKWFYARMRVGF</sequence>
<dbReference type="SUPFAM" id="SSF52058">
    <property type="entry name" value="L domain-like"/>
    <property type="match status" value="1"/>
</dbReference>
<evidence type="ECO:0000256" key="1">
    <source>
        <dbReference type="ARBA" id="ARBA00004479"/>
    </source>
</evidence>
<organism evidence="12 13">
    <name type="scientific">Gossypium klotzschianum</name>
    <dbReference type="NCBI Taxonomy" id="34286"/>
    <lineage>
        <taxon>Eukaryota</taxon>
        <taxon>Viridiplantae</taxon>
        <taxon>Streptophyta</taxon>
        <taxon>Embryophyta</taxon>
        <taxon>Tracheophyta</taxon>
        <taxon>Spermatophyta</taxon>
        <taxon>Magnoliopsida</taxon>
        <taxon>eudicotyledons</taxon>
        <taxon>Gunneridae</taxon>
        <taxon>Pentapetalae</taxon>
        <taxon>rosids</taxon>
        <taxon>malvids</taxon>
        <taxon>Malvales</taxon>
        <taxon>Malvaceae</taxon>
        <taxon>Malvoideae</taxon>
        <taxon>Gossypium</taxon>
    </lineage>
</organism>
<dbReference type="AlphaFoldDB" id="A0A7J8WDJ8"/>
<reference evidence="12 13" key="1">
    <citation type="journal article" date="2019" name="Genome Biol. Evol.">
        <title>Insights into the evolution of the New World diploid cottons (Gossypium, subgenus Houzingenia) based on genome sequencing.</title>
        <authorList>
            <person name="Grover C.E."/>
            <person name="Arick M.A. 2nd"/>
            <person name="Thrash A."/>
            <person name="Conover J.L."/>
            <person name="Sanders W.S."/>
            <person name="Peterson D.G."/>
            <person name="Frelichowski J.E."/>
            <person name="Scheffler J.A."/>
            <person name="Scheffler B.E."/>
            <person name="Wendel J.F."/>
        </authorList>
    </citation>
    <scope>NUCLEOTIDE SEQUENCE [LARGE SCALE GENOMIC DNA]</scope>
    <source>
        <strain evidence="12">57</strain>
        <tissue evidence="12">Leaf</tissue>
    </source>
</reference>
<comment type="subcellular location">
    <subcellularLocation>
        <location evidence="1">Membrane</location>
        <topology evidence="1">Single-pass type I membrane protein</topology>
    </subcellularLocation>
</comment>
<evidence type="ECO:0000256" key="9">
    <source>
        <dbReference type="ARBA" id="ARBA00023170"/>
    </source>
</evidence>
<dbReference type="Pfam" id="PF08263">
    <property type="entry name" value="LRRNT_2"/>
    <property type="match status" value="1"/>
</dbReference>
<protein>
    <recommendedName>
        <fullName evidence="11">Leucine-rich repeat-containing N-terminal plant-type domain-containing protein</fullName>
    </recommendedName>
</protein>
<dbReference type="Gene3D" id="3.80.10.10">
    <property type="entry name" value="Ribonuclease Inhibitor"/>
    <property type="match status" value="1"/>
</dbReference>
<dbReference type="InterPro" id="IPR032675">
    <property type="entry name" value="LRR_dom_sf"/>
</dbReference>
<keyword evidence="8" id="KW-0472">Membrane</keyword>
<keyword evidence="6" id="KW-0677">Repeat</keyword>
<dbReference type="EMBL" id="JABFAB010246625">
    <property type="protein sequence ID" value="MBA0673135.1"/>
    <property type="molecule type" value="Genomic_DNA"/>
</dbReference>
<dbReference type="GO" id="GO:0016020">
    <property type="term" value="C:membrane"/>
    <property type="evidence" value="ECO:0007669"/>
    <property type="project" value="UniProtKB-SubCell"/>
</dbReference>
<feature type="domain" description="Leucine-rich repeat-containing N-terminal plant-type" evidence="11">
    <location>
        <begin position="53"/>
        <end position="84"/>
    </location>
</feature>
<proteinExistence type="inferred from homology"/>
<evidence type="ECO:0000256" key="4">
    <source>
        <dbReference type="ARBA" id="ARBA00022692"/>
    </source>
</evidence>
<dbReference type="PANTHER" id="PTHR48063:SF101">
    <property type="entry name" value="LRR RECEPTOR-LIKE SERINE_THREONINE-PROTEIN KINASE FLS2"/>
    <property type="match status" value="1"/>
</dbReference>
<evidence type="ECO:0000256" key="5">
    <source>
        <dbReference type="ARBA" id="ARBA00022729"/>
    </source>
</evidence>